<dbReference type="PROSITE" id="PS51445">
    <property type="entry name" value="PBS_LINKER"/>
    <property type="match status" value="1"/>
</dbReference>
<evidence type="ECO:0000256" key="5">
    <source>
        <dbReference type="ARBA" id="ARBA00023078"/>
    </source>
</evidence>
<reference evidence="10" key="1">
    <citation type="submission" date="2019-10" db="EMBL/GenBank/DDBJ databases">
        <title>Draft genome sequece of Microseira wollei NIES-4236.</title>
        <authorList>
            <person name="Yamaguchi H."/>
            <person name="Suzuki S."/>
            <person name="Kawachi M."/>
        </authorList>
    </citation>
    <scope>NUCLEOTIDE SEQUENCE</scope>
    <source>
        <strain evidence="10">NIES-4236</strain>
    </source>
</reference>
<evidence type="ECO:0000313" key="11">
    <source>
        <dbReference type="Proteomes" id="UP001050975"/>
    </source>
</evidence>
<feature type="domain" description="CpcD-like" evidence="8">
    <location>
        <begin position="218"/>
        <end position="270"/>
    </location>
</feature>
<dbReference type="Pfam" id="PF00427">
    <property type="entry name" value="PBS_linker_poly"/>
    <property type="match status" value="1"/>
</dbReference>
<dbReference type="GO" id="GO:0015979">
    <property type="term" value="P:photosynthesis"/>
    <property type="evidence" value="ECO:0007669"/>
    <property type="project" value="UniProtKB-KW"/>
</dbReference>
<dbReference type="Pfam" id="PF01383">
    <property type="entry name" value="CpcD"/>
    <property type="match status" value="1"/>
</dbReference>
<organism evidence="10 11">
    <name type="scientific">Microseira wollei NIES-4236</name>
    <dbReference type="NCBI Taxonomy" id="2530354"/>
    <lineage>
        <taxon>Bacteria</taxon>
        <taxon>Bacillati</taxon>
        <taxon>Cyanobacteriota</taxon>
        <taxon>Cyanophyceae</taxon>
        <taxon>Oscillatoriophycideae</taxon>
        <taxon>Aerosakkonematales</taxon>
        <taxon>Aerosakkonemataceae</taxon>
        <taxon>Microseira</taxon>
    </lineage>
</organism>
<comment type="subcellular location">
    <subcellularLocation>
        <location evidence="1">Cellular thylakoid membrane</location>
        <topology evidence="1">Peripheral membrane protein</topology>
        <orientation evidence="1">Cytoplasmic side</orientation>
    </subcellularLocation>
</comment>
<dbReference type="Proteomes" id="UP001050975">
    <property type="component" value="Unassembled WGS sequence"/>
</dbReference>
<evidence type="ECO:0000313" key="10">
    <source>
        <dbReference type="EMBL" id="GET41747.1"/>
    </source>
</evidence>
<dbReference type="RefSeq" id="WP_226588318.1">
    <property type="nucleotide sequence ID" value="NZ_BLAY01000132.1"/>
</dbReference>
<evidence type="ECO:0000256" key="3">
    <source>
        <dbReference type="ARBA" id="ARBA00022549"/>
    </source>
</evidence>
<accession>A0AAV3XFL9</accession>
<dbReference type="PROSITE" id="PS51441">
    <property type="entry name" value="CPCD_LIKE"/>
    <property type="match status" value="1"/>
</dbReference>
<keyword evidence="11" id="KW-1185">Reference proteome</keyword>
<name>A0AAV3XFL9_9CYAN</name>
<evidence type="ECO:0000256" key="4">
    <source>
        <dbReference type="ARBA" id="ARBA00022738"/>
    </source>
</evidence>
<dbReference type="InterPro" id="IPR001297">
    <property type="entry name" value="PBS_linker_dom"/>
</dbReference>
<evidence type="ECO:0000256" key="2">
    <source>
        <dbReference type="ARBA" id="ARBA00022531"/>
    </source>
</evidence>
<keyword evidence="2" id="KW-0602">Photosynthesis</keyword>
<dbReference type="GO" id="GO:0031676">
    <property type="term" value="C:plasma membrane-derived thylakoid membrane"/>
    <property type="evidence" value="ECO:0007669"/>
    <property type="project" value="UniProtKB-SubCell"/>
</dbReference>
<keyword evidence="4 7" id="KW-0605">Phycobilisome</keyword>
<dbReference type="InterPro" id="IPR038255">
    <property type="entry name" value="PBS_linker_sf"/>
</dbReference>
<gene>
    <name evidence="10" type="ORF">MiSe_65610</name>
</gene>
<keyword evidence="5" id="KW-0793">Thylakoid</keyword>
<sequence length="270" mass="30488">MAILAGERLGIAPSETSASIELTPERNSEDVDVAIRAVYKQVLGNSYIMESERLVVPESQLKRGEISVREFVRQVAKSDFYRWRFVNNCYRYRTIELNFKHLLGRAPNDYSEMVAHSQILDASGFEADIDSYLDSDEYQQNFGENIVPYHRGFQTQVGQKNVGFSRMFQLFRGYSSSDRGQQQNQGKLTREVIQNLASPIYPASSRSLTGVSSGSRGSSTYRLQIMQPPSANSAVLRRATSEVVVPFEQLSSKLQQLNRKGFKVMSITLS</sequence>
<keyword evidence="6" id="KW-0472">Membrane</keyword>
<proteinExistence type="inferred from homology"/>
<keyword evidence="3" id="KW-0042">Antenna complex</keyword>
<dbReference type="GO" id="GO:0030089">
    <property type="term" value="C:phycobilisome"/>
    <property type="evidence" value="ECO:0007669"/>
    <property type="project" value="UniProtKB-UniRule"/>
</dbReference>
<comment type="caution">
    <text evidence="10">The sequence shown here is derived from an EMBL/GenBank/DDBJ whole genome shotgun (WGS) entry which is preliminary data.</text>
</comment>
<dbReference type="PIRSF" id="PIRSF005898">
    <property type="entry name" value="Phycobilisome_CpeC/CpcI"/>
    <property type="match status" value="1"/>
</dbReference>
<dbReference type="PANTHER" id="PTHR34011">
    <property type="entry name" value="PHYCOBILISOME 32.1 KDA LINKER POLYPEPTIDE, PHYCOCYANIN-ASSOCIATED, ROD 2-RELATED"/>
    <property type="match status" value="1"/>
</dbReference>
<dbReference type="InterPro" id="IPR016470">
    <property type="entry name" value="Phycobilisome"/>
</dbReference>
<evidence type="ECO:0000256" key="6">
    <source>
        <dbReference type="ARBA" id="ARBA00023136"/>
    </source>
</evidence>
<evidence type="ECO:0000259" key="8">
    <source>
        <dbReference type="PROSITE" id="PS51441"/>
    </source>
</evidence>
<feature type="domain" description="PBS-linker" evidence="9">
    <location>
        <begin position="1"/>
        <end position="179"/>
    </location>
</feature>
<dbReference type="Gene3D" id="1.10.3130.20">
    <property type="entry name" value="Phycobilisome linker domain"/>
    <property type="match status" value="1"/>
</dbReference>
<dbReference type="InterPro" id="IPR008213">
    <property type="entry name" value="CpcD-like_dom"/>
</dbReference>
<evidence type="ECO:0000259" key="9">
    <source>
        <dbReference type="PROSITE" id="PS51445"/>
    </source>
</evidence>
<comment type="similarity">
    <text evidence="7">Belongs to the phycobilisome linker protein family.</text>
</comment>
<protein>
    <submittedName>
        <fullName evidence="10">Phycobilisome linker polypeptide CpcC2</fullName>
    </submittedName>
</protein>
<evidence type="ECO:0000256" key="7">
    <source>
        <dbReference type="PROSITE-ProRule" id="PRU00775"/>
    </source>
</evidence>
<dbReference type="AlphaFoldDB" id="A0AAV3XFL9"/>
<dbReference type="PANTHER" id="PTHR34011:SF6">
    <property type="entry name" value="PHYCOBILIPROTEIN APCE"/>
    <property type="match status" value="1"/>
</dbReference>
<evidence type="ECO:0000256" key="1">
    <source>
        <dbReference type="ARBA" id="ARBA00004445"/>
    </source>
</evidence>
<dbReference type="EMBL" id="BLAY01000132">
    <property type="protein sequence ID" value="GET41747.1"/>
    <property type="molecule type" value="Genomic_DNA"/>
</dbReference>
<dbReference type="SMART" id="SM01094">
    <property type="entry name" value="CpcD"/>
    <property type="match status" value="1"/>
</dbReference>